<proteinExistence type="predicted"/>
<comment type="caution">
    <text evidence="2">The sequence shown here is derived from an EMBL/GenBank/DDBJ whole genome shotgun (WGS) entry which is preliminary data.</text>
</comment>
<feature type="non-terminal residue" evidence="2">
    <location>
        <position position="161"/>
    </location>
</feature>
<organism evidence="2 3">
    <name type="scientific">Dentiscutata erythropus</name>
    <dbReference type="NCBI Taxonomy" id="1348616"/>
    <lineage>
        <taxon>Eukaryota</taxon>
        <taxon>Fungi</taxon>
        <taxon>Fungi incertae sedis</taxon>
        <taxon>Mucoromycota</taxon>
        <taxon>Glomeromycotina</taxon>
        <taxon>Glomeromycetes</taxon>
        <taxon>Diversisporales</taxon>
        <taxon>Gigasporaceae</taxon>
        <taxon>Dentiscutata</taxon>
    </lineage>
</organism>
<dbReference type="EMBL" id="CAJVPY010007361">
    <property type="protein sequence ID" value="CAG8679396.1"/>
    <property type="molecule type" value="Genomic_DNA"/>
</dbReference>
<dbReference type="AlphaFoldDB" id="A0A9N9HJN9"/>
<reference evidence="2" key="1">
    <citation type="submission" date="2021-06" db="EMBL/GenBank/DDBJ databases">
        <authorList>
            <person name="Kallberg Y."/>
            <person name="Tangrot J."/>
            <person name="Rosling A."/>
        </authorList>
    </citation>
    <scope>NUCLEOTIDE SEQUENCE</scope>
    <source>
        <strain evidence="2">MA453B</strain>
    </source>
</reference>
<keyword evidence="3" id="KW-1185">Reference proteome</keyword>
<accession>A0A9N9HJN9</accession>
<evidence type="ECO:0000256" key="1">
    <source>
        <dbReference type="SAM" id="MobiDB-lite"/>
    </source>
</evidence>
<protein>
    <submittedName>
        <fullName evidence="2">14004_t:CDS:1</fullName>
    </submittedName>
</protein>
<feature type="compositionally biased region" description="Basic and acidic residues" evidence="1">
    <location>
        <begin position="78"/>
        <end position="118"/>
    </location>
</feature>
<feature type="region of interest" description="Disordered" evidence="1">
    <location>
        <begin position="70"/>
        <end position="118"/>
    </location>
</feature>
<sequence>MDVRFMKISSHKVGDNENRSQIGKGKRINETFKGDANIKRKKDTKPNDEIRDVRIFRCINIKSKGFVGEDGNFGETSSDDKAEVCSNDRSEVKMNKQRVRNEEEISKKRVKSDEKIEDPSEMNISLKVQSDNKVYSDEKVIVYCPLSVEVSTGDIEMAEVK</sequence>
<name>A0A9N9HJN9_9GLOM</name>
<dbReference type="Proteomes" id="UP000789405">
    <property type="component" value="Unassembled WGS sequence"/>
</dbReference>
<gene>
    <name evidence="2" type="ORF">DERYTH_LOCUS11709</name>
</gene>
<evidence type="ECO:0000313" key="3">
    <source>
        <dbReference type="Proteomes" id="UP000789405"/>
    </source>
</evidence>
<evidence type="ECO:0000313" key="2">
    <source>
        <dbReference type="EMBL" id="CAG8679396.1"/>
    </source>
</evidence>